<organism evidence="2 3">
    <name type="scientific">Anaeromicropila herbilytica</name>
    <dbReference type="NCBI Taxonomy" id="2785025"/>
    <lineage>
        <taxon>Bacteria</taxon>
        <taxon>Bacillati</taxon>
        <taxon>Bacillota</taxon>
        <taxon>Clostridia</taxon>
        <taxon>Lachnospirales</taxon>
        <taxon>Lachnospiraceae</taxon>
        <taxon>Anaeromicropila</taxon>
    </lineage>
</organism>
<evidence type="ECO:0000259" key="1">
    <source>
        <dbReference type="Pfam" id="PF10105"/>
    </source>
</evidence>
<dbReference type="NCBIfam" id="TIGR03936">
    <property type="entry name" value="sam_1_link_chp"/>
    <property type="match status" value="1"/>
</dbReference>
<accession>A0A7R7ELA5</accession>
<dbReference type="Proteomes" id="UP000595897">
    <property type="component" value="Chromosome"/>
</dbReference>
<dbReference type="InterPro" id="IPR018768">
    <property type="entry name" value="DUF2344"/>
</dbReference>
<keyword evidence="3" id="KW-1185">Reference proteome</keyword>
<dbReference type="KEGG" id="ahb:bsdtb5_19860"/>
<dbReference type="EMBL" id="AP024169">
    <property type="protein sequence ID" value="BCN30691.1"/>
    <property type="molecule type" value="Genomic_DNA"/>
</dbReference>
<evidence type="ECO:0000313" key="3">
    <source>
        <dbReference type="Proteomes" id="UP000595897"/>
    </source>
</evidence>
<reference evidence="2 3" key="1">
    <citation type="submission" date="2020-11" db="EMBL/GenBank/DDBJ databases">
        <title>Draft genome sequencing of a Lachnospiraceae strain isolated from anoxic soil subjected to BSD treatment.</title>
        <authorList>
            <person name="Uek A."/>
            <person name="Tonouchi A."/>
        </authorList>
    </citation>
    <scope>NUCLEOTIDE SEQUENCE [LARGE SCALE GENOMIC DNA]</scope>
    <source>
        <strain evidence="2 3">TB5</strain>
    </source>
</reference>
<protein>
    <submittedName>
        <fullName evidence="2">Radical SAM protein</fullName>
    </submittedName>
</protein>
<feature type="domain" description="DUF2344" evidence="1">
    <location>
        <begin position="2"/>
        <end position="175"/>
    </location>
</feature>
<proteinExistence type="predicted"/>
<dbReference type="RefSeq" id="WP_271715891.1">
    <property type="nucleotide sequence ID" value="NZ_AP024169.1"/>
</dbReference>
<gene>
    <name evidence="2" type="ORF">bsdtb5_19860</name>
</gene>
<sequence length="272" mass="30661">MKARLKFSKTGSMKFIGHLDIMRYFQKAFRRSEIAVEYSQGYSPHQLISFAAPLGVGLTSEAEYLDMQLSESLSSKKMIDIINETMVEGINVEGFRALSDDSKNAMSIVAAADYSVSVKEGYIVCDDFANQFKKFVMQDEITILKKSKKSEKEVDIKPFIYHTAYNRSSFDKMVDRNCDSITVEQKKDAVDSNSTSVEQDKPTSSGVIFMQLATGSVNNLKPELVMEAFCNSISIEYNPFAYQVHRIEIYADLGDESERKLVSLQDLGTEIE</sequence>
<name>A0A7R7ELA5_9FIRM</name>
<dbReference type="Pfam" id="PF10105">
    <property type="entry name" value="DUF2344"/>
    <property type="match status" value="1"/>
</dbReference>
<dbReference type="AlphaFoldDB" id="A0A7R7ELA5"/>
<evidence type="ECO:0000313" key="2">
    <source>
        <dbReference type="EMBL" id="BCN30691.1"/>
    </source>
</evidence>